<proteinExistence type="predicted"/>
<dbReference type="EMBL" id="CAJSLV010000045">
    <property type="protein sequence ID" value="CAG6392623.1"/>
    <property type="molecule type" value="Genomic_DNA"/>
</dbReference>
<sequence length="56" mass="6348">MLSGRNYQPHFENTRFRSSRRGGRANLLDSPARSKSGVGNRTGVRRVRLGRNPHLT</sequence>
<evidence type="ECO:0000313" key="2">
    <source>
        <dbReference type="EMBL" id="CAG6392623.1"/>
    </source>
</evidence>
<dbReference type="Proteomes" id="UP001152519">
    <property type="component" value="Unassembled WGS sequence"/>
</dbReference>
<feature type="region of interest" description="Disordered" evidence="1">
    <location>
        <begin position="1"/>
        <end position="56"/>
    </location>
</feature>
<dbReference type="AlphaFoldDB" id="A0A9W4GPQ6"/>
<accession>A0A9W4GPQ6</accession>
<keyword evidence="3" id="KW-1185">Reference proteome</keyword>
<evidence type="ECO:0000313" key="3">
    <source>
        <dbReference type="Proteomes" id="UP001152519"/>
    </source>
</evidence>
<feature type="compositionally biased region" description="Basic residues" evidence="1">
    <location>
        <begin position="43"/>
        <end position="56"/>
    </location>
</feature>
<reference evidence="2" key="1">
    <citation type="submission" date="2021-05" db="EMBL/GenBank/DDBJ databases">
        <authorList>
            <person name="Arsene-Ploetze F."/>
        </authorList>
    </citation>
    <scope>NUCLEOTIDE SEQUENCE</scope>
    <source>
        <strain evidence="2">DSM 42138</strain>
    </source>
</reference>
<comment type="caution">
    <text evidence="2">The sequence shown here is derived from an EMBL/GenBank/DDBJ whole genome shotgun (WGS) entry which is preliminary data.</text>
</comment>
<organism evidence="2 3">
    <name type="scientific">Actinacidiphila cocklensis</name>
    <dbReference type="NCBI Taxonomy" id="887465"/>
    <lineage>
        <taxon>Bacteria</taxon>
        <taxon>Bacillati</taxon>
        <taxon>Actinomycetota</taxon>
        <taxon>Actinomycetes</taxon>
        <taxon>Kitasatosporales</taxon>
        <taxon>Streptomycetaceae</taxon>
        <taxon>Actinacidiphila</taxon>
    </lineage>
</organism>
<name>A0A9W4GPQ6_9ACTN</name>
<gene>
    <name evidence="2" type="ORF">SCOCK_170181</name>
</gene>
<protein>
    <submittedName>
        <fullName evidence="2">Uncharacterized protein</fullName>
    </submittedName>
</protein>
<evidence type="ECO:0000256" key="1">
    <source>
        <dbReference type="SAM" id="MobiDB-lite"/>
    </source>
</evidence>